<proteinExistence type="predicted"/>
<dbReference type="EMBL" id="CM039178">
    <property type="protein sequence ID" value="KAH9680661.1"/>
    <property type="molecule type" value="Genomic_DNA"/>
</dbReference>
<evidence type="ECO:0000313" key="2">
    <source>
        <dbReference type="Proteomes" id="UP000829398"/>
    </source>
</evidence>
<gene>
    <name evidence="1" type="ORF">KPL71_026634</name>
</gene>
<organism evidence="1 2">
    <name type="scientific">Citrus sinensis</name>
    <name type="common">Sweet orange</name>
    <name type="synonym">Citrus aurantium var. sinensis</name>
    <dbReference type="NCBI Taxonomy" id="2711"/>
    <lineage>
        <taxon>Eukaryota</taxon>
        <taxon>Viridiplantae</taxon>
        <taxon>Streptophyta</taxon>
        <taxon>Embryophyta</taxon>
        <taxon>Tracheophyta</taxon>
        <taxon>Spermatophyta</taxon>
        <taxon>Magnoliopsida</taxon>
        <taxon>eudicotyledons</taxon>
        <taxon>Gunneridae</taxon>
        <taxon>Pentapetalae</taxon>
        <taxon>rosids</taxon>
        <taxon>malvids</taxon>
        <taxon>Sapindales</taxon>
        <taxon>Rutaceae</taxon>
        <taxon>Aurantioideae</taxon>
        <taxon>Citrus</taxon>
    </lineage>
</organism>
<comment type="caution">
    <text evidence="1">The sequence shown here is derived from an EMBL/GenBank/DDBJ whole genome shotgun (WGS) entry which is preliminary data.</text>
</comment>
<dbReference type="Proteomes" id="UP000829398">
    <property type="component" value="Chromosome 9"/>
</dbReference>
<sequence length="1520" mass="170754">MSSKWFLLLQYVALFSVILFQLEPRVANSGNIIRCLNEEREALLAFKQGLIDESGILSSWGREDEKRDCCKWRGVQCSSKTGHVLGLDLRALSDSPVDALKGTINPSLLKLQHLTYLDLSWNNFSGSPIPEFIGSLGKLSELVLSSAQFAGPIPHQLGNLSRLQLLDLRFNNLFGSGNLDWLSQLSSLSYLDLSDCKLSKFSNWVQVLSNLRSLTTLYLDYCDLPPISTPSLLHLNYSKSLEFIDLSNNYLTNSIYPWLLNVSSNLVDHIDLGSNQLHGSIPLAFGHMASLRHLDLLSNQLTEVPKFLGNMSSLKRLVFSYNELRGELSEFIQNVSSGSTKNSSLEWLYLAFNEITGTIPDLGGFPSLQILSLENNRLTGTISKSIGQLSKLELLLLSGNSLRGVISEALFSNLSSLDTLQLSDNSLTLKFSHDWTPPFQLFNIFLGSCKIGPRFPKWLQSQNQTVALDVSNAGISDIVPDWFWDLTNQLYYLNLSNNEMKGKLPDLSRKFDSYGPGIDVSSNQFDGPIPLLPPNVSSLNLSKNKFSGSISFLCSISSHLLTYLDLSNNLLSGRLPDCWFQFDSLAILNLANNSFFGEIPDSMSFLRSIGSLSLYNNSLSGGLPSFFMNGSQLTLMDLGKNGLSGEIPTWIGESLPNLVVLSLRSNKFHGNIPFQLCHLSHIQILDLSFNNISGIIPKCFHNFTAMTQEKSSNLSIISNYYYNLGLRGMLMPLIYFDKTTLTWKGGQYEYKSILGVVKIIDLSSNKLGGELPEEIMDLVGLVALNLSNNNLTGQITPKIGQLKSLDFLDLSRNHFFGGIPSSLSQLSLLSVMDLSYNNLSGKIPKGTQLQSFGASTYAGNSELCGLPLPNKCPDEESALSPGRDDAYNTPDEDDDQFITVGFYLSMILGFFVGFWGVCGTLLVKSSWRHGYYNFLTGVKDWLYVKAVACNIQEYSDLLLSMHNASKQTSASFSSLQQFAVDFVKLERFDGGNFIRWQKKLHFLLTSLNVVYVLTIPKPQEREDETLGETRVRHKWEQDDYMCKGHICNAMSNTLFDQYHKKPTVKEIWDSLEAKYMMEYATSKKFLASKFFNYRMVDNRLVVEQYNELLHILDQFNQHNMKMNESIIVSSIIDKLPPSWKDYKKSLKHSKEEISLDGLGQSLRIEEELKLNSIEDHTTTSSKIFVVEEWKEFKHSNHPKNNQKRKFDSKENQNNKKKKKGTCHHCGKPGHFKRDCRLLKKQKKVSNTNFVAMISEINVLEDDNAWWIDSGATKHVCKDRSLFKSYKAMDDGSVLYMGNSSTAIVKGKGNVQLEFTSGKTLTLTDVYHVPEVRKNLVSGSLLNKFGFKLVFESNKFILSKGGTFVGKGYMYEGIFKLNIINMNVSSAYMVDSLSLWHNRLEHVNIRRLHDMANLELIPKHENDMHEKCKEARDAPVITSQRQEAAPVIDLINSPATPELPPDLTRLLLLVYLTNTLLIRTFSILSPCKTVPAEQNSPQATMDAPIPALPDLCSFLNAFPAA</sequence>
<keyword evidence="2" id="KW-1185">Reference proteome</keyword>
<accession>A0ACB8I2I1</accession>
<protein>
    <submittedName>
        <fullName evidence="1">Uncharacterized protein</fullName>
    </submittedName>
</protein>
<evidence type="ECO:0000313" key="1">
    <source>
        <dbReference type="EMBL" id="KAH9680661.1"/>
    </source>
</evidence>
<reference evidence="2" key="1">
    <citation type="journal article" date="2023" name="Hortic. Res.">
        <title>A chromosome-level phased genome enabling allele-level studies in sweet orange: a case study on citrus Huanglongbing tolerance.</title>
        <authorList>
            <person name="Wu B."/>
            <person name="Yu Q."/>
            <person name="Deng Z."/>
            <person name="Duan Y."/>
            <person name="Luo F."/>
            <person name="Gmitter F. Jr."/>
        </authorList>
    </citation>
    <scope>NUCLEOTIDE SEQUENCE [LARGE SCALE GENOMIC DNA]</scope>
    <source>
        <strain evidence="2">cv. Valencia</strain>
    </source>
</reference>
<name>A0ACB8I2I1_CITSI</name>